<gene>
    <name evidence="2" type="ORF">HLB16_19260</name>
    <name evidence="3" type="ORF">NDR89_13950</name>
</gene>
<reference evidence="2 4" key="1">
    <citation type="submission" date="2020-05" db="EMBL/GenBank/DDBJ databases">
        <title>MicrobeNet Type strains.</title>
        <authorList>
            <person name="Nicholson A.C."/>
        </authorList>
    </citation>
    <scope>NUCLEOTIDE SEQUENCE [LARGE SCALE GENOMIC DNA]</scope>
    <source>
        <strain evidence="2 4">ATCC 700815</strain>
    </source>
</reference>
<dbReference type="PANTHER" id="PTHR37315">
    <property type="entry name" value="UPF0311 PROTEIN BLR7842"/>
    <property type="match status" value="1"/>
</dbReference>
<protein>
    <recommendedName>
        <fullName evidence="1">UPF0311 protein HLB16_19260</fullName>
    </recommendedName>
</protein>
<accession>A0A849BF87</accession>
<evidence type="ECO:0000313" key="3">
    <source>
        <dbReference type="EMBL" id="USE80845.1"/>
    </source>
</evidence>
<dbReference type="EMBL" id="JABEMD010000037">
    <property type="protein sequence ID" value="NNH13006.1"/>
    <property type="molecule type" value="Genomic_DNA"/>
</dbReference>
<dbReference type="AlphaFoldDB" id="A0A849BF87"/>
<organism evidence="2 4">
    <name type="scientific">Cupriavidus gilardii</name>
    <dbReference type="NCBI Taxonomy" id="82541"/>
    <lineage>
        <taxon>Bacteria</taxon>
        <taxon>Pseudomonadati</taxon>
        <taxon>Pseudomonadota</taxon>
        <taxon>Betaproteobacteria</taxon>
        <taxon>Burkholderiales</taxon>
        <taxon>Burkholderiaceae</taxon>
        <taxon>Cupriavidus</taxon>
    </lineage>
</organism>
<evidence type="ECO:0000313" key="4">
    <source>
        <dbReference type="Proteomes" id="UP000542973"/>
    </source>
</evidence>
<dbReference type="Proteomes" id="UP001056648">
    <property type="component" value="Chromosome 2"/>
</dbReference>
<evidence type="ECO:0000313" key="5">
    <source>
        <dbReference type="Proteomes" id="UP001056648"/>
    </source>
</evidence>
<dbReference type="Gene3D" id="2.40.160.20">
    <property type="match status" value="1"/>
</dbReference>
<sequence>MTAESTLPGLPGLPTPKLEHVADFSFRLDPAIEVGASAVGQRRVIPILDGVVDGPLLRGRVLPGGADFQLVRPDLGDGVTVAEIEARYVLQTDDGARIYIVNAGLRSGPADVLARLSAGETVDPSLVYFRTAPRFETQAPAYRWLMQHTFVATGARFPDRVQMRYFRVA</sequence>
<dbReference type="RefSeq" id="WP_151022281.1">
    <property type="nucleotide sequence ID" value="NZ_BAAAEB010000026.1"/>
</dbReference>
<dbReference type="InterPro" id="IPR020915">
    <property type="entry name" value="UPF0311"/>
</dbReference>
<dbReference type="EMBL" id="CP098736">
    <property type="protein sequence ID" value="USE80845.1"/>
    <property type="molecule type" value="Genomic_DNA"/>
</dbReference>
<reference evidence="3" key="2">
    <citation type="submission" date="2022-06" db="EMBL/GenBank/DDBJ databases">
        <title>Complete genome sequence and characterization of Cupriavidus gilardii QJ1 isolated from contaminating cells.</title>
        <authorList>
            <person name="Qi J."/>
        </authorList>
    </citation>
    <scope>NUCLEOTIDE SEQUENCE</scope>
    <source>
        <strain evidence="3">QJ1</strain>
    </source>
</reference>
<dbReference type="Proteomes" id="UP000542973">
    <property type="component" value="Unassembled WGS sequence"/>
</dbReference>
<dbReference type="Pfam" id="PF11578">
    <property type="entry name" value="DUF3237"/>
    <property type="match status" value="1"/>
</dbReference>
<proteinExistence type="inferred from homology"/>
<comment type="similarity">
    <text evidence="1">Belongs to the UPF0311 family.</text>
</comment>
<dbReference type="PANTHER" id="PTHR37315:SF1">
    <property type="entry name" value="UPF0311 PROTEIN BLR7842"/>
    <property type="match status" value="1"/>
</dbReference>
<dbReference type="HAMAP" id="MF_00775">
    <property type="entry name" value="UPF0311"/>
    <property type="match status" value="1"/>
</dbReference>
<evidence type="ECO:0000313" key="2">
    <source>
        <dbReference type="EMBL" id="NNH13006.1"/>
    </source>
</evidence>
<keyword evidence="5" id="KW-1185">Reference proteome</keyword>
<evidence type="ECO:0000256" key="1">
    <source>
        <dbReference type="HAMAP-Rule" id="MF_00775"/>
    </source>
</evidence>
<name>A0A849BF87_9BURK</name>